<dbReference type="Pfam" id="PF04386">
    <property type="entry name" value="SspB"/>
    <property type="match status" value="1"/>
</dbReference>
<comment type="caution">
    <text evidence="1">The sequence shown here is derived from an EMBL/GenBank/DDBJ whole genome shotgun (WGS) entry which is preliminary data.</text>
</comment>
<name>A0A370GNA2_9COXI</name>
<sequence length="149" mass="16550">MLSNRPYLLRAFYQWIVDSACTPILVIDANHPRCRIPKEYAEGGEIVFNISSVAVRDLKITNELVEFKASFSGVIHFISAPIKAILAIYAEENGEGIFFDADEDDSEGEERNGIVELKALEGFSNADASDADIIASEQTREKPVLRLVE</sequence>
<organism evidence="1 2">
    <name type="scientific">Aquicella lusitana</name>
    <dbReference type="NCBI Taxonomy" id="254246"/>
    <lineage>
        <taxon>Bacteria</taxon>
        <taxon>Pseudomonadati</taxon>
        <taxon>Pseudomonadota</taxon>
        <taxon>Gammaproteobacteria</taxon>
        <taxon>Legionellales</taxon>
        <taxon>Coxiellaceae</taxon>
        <taxon>Aquicella</taxon>
    </lineage>
</organism>
<dbReference type="PANTHER" id="PTHR37486:SF1">
    <property type="entry name" value="STRINGENT STARVATION PROTEIN B"/>
    <property type="match status" value="1"/>
</dbReference>
<dbReference type="InterPro" id="IPR036760">
    <property type="entry name" value="SspB-like_sf"/>
</dbReference>
<proteinExistence type="predicted"/>
<dbReference type="InterPro" id="IPR007481">
    <property type="entry name" value="SspB"/>
</dbReference>
<dbReference type="Gene3D" id="2.30.30.220">
    <property type="entry name" value="SspB-like"/>
    <property type="match status" value="1"/>
</dbReference>
<evidence type="ECO:0000313" key="2">
    <source>
        <dbReference type="Proteomes" id="UP000254720"/>
    </source>
</evidence>
<dbReference type="NCBIfam" id="NF008769">
    <property type="entry name" value="PRK11798.2-5"/>
    <property type="match status" value="1"/>
</dbReference>
<dbReference type="SUPFAM" id="SSF101738">
    <property type="entry name" value="SspB-like"/>
    <property type="match status" value="1"/>
</dbReference>
<gene>
    <name evidence="1" type="ORF">C8D86_1087</name>
</gene>
<dbReference type="Proteomes" id="UP000254720">
    <property type="component" value="Unassembled WGS sequence"/>
</dbReference>
<protein>
    <submittedName>
        <fullName evidence="1">Stringent starvation protein B</fullName>
    </submittedName>
</protein>
<dbReference type="EMBL" id="QQAX01000008">
    <property type="protein sequence ID" value="RDI44756.1"/>
    <property type="molecule type" value="Genomic_DNA"/>
</dbReference>
<evidence type="ECO:0000313" key="1">
    <source>
        <dbReference type="EMBL" id="RDI44756.1"/>
    </source>
</evidence>
<dbReference type="GO" id="GO:0045732">
    <property type="term" value="P:positive regulation of protein catabolic process"/>
    <property type="evidence" value="ECO:0007669"/>
    <property type="project" value="TreeGrafter"/>
</dbReference>
<accession>A0A370GNA2</accession>
<dbReference type="GO" id="GO:0005829">
    <property type="term" value="C:cytosol"/>
    <property type="evidence" value="ECO:0007669"/>
    <property type="project" value="TreeGrafter"/>
</dbReference>
<dbReference type="PANTHER" id="PTHR37486">
    <property type="entry name" value="STRINGENT STARVATION PROTEIN B"/>
    <property type="match status" value="1"/>
</dbReference>
<dbReference type="AlphaFoldDB" id="A0A370GNA2"/>
<reference evidence="1 2" key="1">
    <citation type="submission" date="2018-07" db="EMBL/GenBank/DDBJ databases">
        <title>Genomic Encyclopedia of Type Strains, Phase IV (KMG-IV): sequencing the most valuable type-strain genomes for metagenomic binning, comparative biology and taxonomic classification.</title>
        <authorList>
            <person name="Goeker M."/>
        </authorList>
    </citation>
    <scope>NUCLEOTIDE SEQUENCE [LARGE SCALE GENOMIC DNA]</scope>
    <source>
        <strain evidence="1 2">DSM 16500</strain>
    </source>
</reference>
<dbReference type="GO" id="GO:0005840">
    <property type="term" value="C:ribosome"/>
    <property type="evidence" value="ECO:0007669"/>
    <property type="project" value="TreeGrafter"/>
</dbReference>
<keyword evidence="2" id="KW-1185">Reference proteome</keyword>
<dbReference type="PIRSF" id="PIRSF005276">
    <property type="entry name" value="SspB"/>
    <property type="match status" value="1"/>
</dbReference>